<dbReference type="EMBL" id="CACRXK020005950">
    <property type="protein sequence ID" value="CAB4007898.1"/>
    <property type="molecule type" value="Genomic_DNA"/>
</dbReference>
<reference evidence="1" key="1">
    <citation type="submission" date="2020-04" db="EMBL/GenBank/DDBJ databases">
        <authorList>
            <person name="Alioto T."/>
            <person name="Alioto T."/>
            <person name="Gomez Garrido J."/>
        </authorList>
    </citation>
    <scope>NUCLEOTIDE SEQUENCE</scope>
    <source>
        <strain evidence="1">A484AB</strain>
    </source>
</reference>
<accession>A0A7D9IIV4</accession>
<keyword evidence="2" id="KW-1185">Reference proteome</keyword>
<dbReference type="AlphaFoldDB" id="A0A7D9IIV4"/>
<proteinExistence type="predicted"/>
<evidence type="ECO:0000313" key="2">
    <source>
        <dbReference type="Proteomes" id="UP001152795"/>
    </source>
</evidence>
<protein>
    <submittedName>
        <fullName evidence="1">PREDICTED: uncharacterized protein LOC100197852</fullName>
    </submittedName>
</protein>
<dbReference type="Pfam" id="PF03564">
    <property type="entry name" value="DUF1759"/>
    <property type="match status" value="1"/>
</dbReference>
<comment type="caution">
    <text evidence="1">The sequence shown here is derived from an EMBL/GenBank/DDBJ whole genome shotgun (WGS) entry which is preliminary data.</text>
</comment>
<evidence type="ECO:0000313" key="1">
    <source>
        <dbReference type="EMBL" id="CAB4007898.1"/>
    </source>
</evidence>
<sequence>MCLGSSVLSDLNDYVSSYEPKEIEPEVVDHMKSLEPVHRILATVDLKLEKLTQSQSPMTMSNMSSFNNSVVQSTSQSVQCRLPKMQMPEFDGDPLTWQGFWDQVSIHSNANISKIDKFNYLKGCLRGEALAAISGLMLSSDNYKEAIPLLKNRFGNEQLLISSHMESLLKISKIRSQESTRELRMLYNHVENCIRNLKSLKLDTTGKFGKNIWTLDGVMEYFNDELSGQENCSSPPNEPDKHRKAGYYTTSGLFSQASKGSCAYCNKEGHFHSKCTIVSSPESPKAFQRDVSSKRVTPVYMREEELENFSFIQFKMQILKEVPHLTKAVSLRWTVDEVDLSPLYFNYQVRGLLQKKKNIKINVIEFKSPAACTSFSSCDEAPLKGKISSMCSSTASTSRNVSIGKAHARRTLILNPVQNQDDLDTDGDTDEEIEAMEWPHIMLPLERYAVKQKETVDNISQE</sequence>
<dbReference type="OrthoDB" id="7444419at2759"/>
<dbReference type="PANTHER" id="PTHR22954">
    <property type="entry name" value="RETROVIRAL PROTEASE-RELATED"/>
    <property type="match status" value="1"/>
</dbReference>
<name>A0A7D9IIV4_PARCT</name>
<dbReference type="Proteomes" id="UP001152795">
    <property type="component" value="Unassembled WGS sequence"/>
</dbReference>
<organism evidence="1 2">
    <name type="scientific">Paramuricea clavata</name>
    <name type="common">Red gorgonian</name>
    <name type="synonym">Violescent sea-whip</name>
    <dbReference type="NCBI Taxonomy" id="317549"/>
    <lineage>
        <taxon>Eukaryota</taxon>
        <taxon>Metazoa</taxon>
        <taxon>Cnidaria</taxon>
        <taxon>Anthozoa</taxon>
        <taxon>Octocorallia</taxon>
        <taxon>Malacalcyonacea</taxon>
        <taxon>Plexauridae</taxon>
        <taxon>Paramuricea</taxon>
    </lineage>
</organism>
<dbReference type="InterPro" id="IPR005312">
    <property type="entry name" value="DUF1759"/>
</dbReference>
<dbReference type="PANTHER" id="PTHR22954:SF3">
    <property type="entry name" value="PROTEIN CBG08539"/>
    <property type="match status" value="1"/>
</dbReference>
<gene>
    <name evidence="1" type="ORF">PACLA_8A020809</name>
</gene>